<dbReference type="InterPro" id="IPR022453">
    <property type="entry name" value="Znf_MqsA-type"/>
</dbReference>
<dbReference type="SUPFAM" id="SSF47413">
    <property type="entry name" value="lambda repressor-like DNA-binding domains"/>
    <property type="match status" value="1"/>
</dbReference>
<dbReference type="Proteomes" id="UP000614714">
    <property type="component" value="Unassembled WGS sequence"/>
</dbReference>
<dbReference type="NCBIfam" id="TIGR03830">
    <property type="entry name" value="CxxCG_CxxCG_HTH"/>
    <property type="match status" value="1"/>
</dbReference>
<accession>A0ABS0YEC7</accession>
<proteinExistence type="predicted"/>
<sequence length="159" mass="18430">MRCPICDRAELTESVENYHYRECGLDNITLNGITVRKCPECGVAMPKIRNIEGLHDCIAKFLVKKEERLLPAEIVFLRKSLGWSSSDLARNLQIDKTQVSKWEHGRVEMSKSNELLFREIIARGKKIVDYHREDAARKEATLLRLFVEMDQGREWKLAA</sequence>
<dbReference type="Pfam" id="PF15731">
    <property type="entry name" value="MqsA_antitoxin"/>
    <property type="match status" value="1"/>
</dbReference>
<reference evidence="2 3" key="1">
    <citation type="submission" date="2020-12" db="EMBL/GenBank/DDBJ databases">
        <title>Geomonas sp. Red421, isolated from paddy soil.</title>
        <authorList>
            <person name="Xu Z."/>
            <person name="Zhang Z."/>
            <person name="Masuda Y."/>
            <person name="Itoh H."/>
            <person name="Senoo K."/>
        </authorList>
    </citation>
    <scope>NUCLEOTIDE SEQUENCE [LARGE SCALE GENOMIC DNA]</scope>
    <source>
        <strain evidence="2 3">Red421</strain>
    </source>
</reference>
<dbReference type="InterPro" id="IPR010982">
    <property type="entry name" value="Lambda_DNA-bd_dom_sf"/>
</dbReference>
<dbReference type="EMBL" id="JAEMHL010000004">
    <property type="protein sequence ID" value="MBJ6750494.1"/>
    <property type="molecule type" value="Genomic_DNA"/>
</dbReference>
<comment type="caution">
    <text evidence="2">The sequence shown here is derived from an EMBL/GenBank/DDBJ whole genome shotgun (WGS) entry which is preliminary data.</text>
</comment>
<keyword evidence="3" id="KW-1185">Reference proteome</keyword>
<dbReference type="PROSITE" id="PS50943">
    <property type="entry name" value="HTH_CROC1"/>
    <property type="match status" value="1"/>
</dbReference>
<organism evidence="2 3">
    <name type="scientific">Geomonas anaerohicana</name>
    <dbReference type="NCBI Taxonomy" id="2798583"/>
    <lineage>
        <taxon>Bacteria</taxon>
        <taxon>Pseudomonadati</taxon>
        <taxon>Thermodesulfobacteriota</taxon>
        <taxon>Desulfuromonadia</taxon>
        <taxon>Geobacterales</taxon>
        <taxon>Geobacteraceae</taxon>
        <taxon>Geomonas</taxon>
    </lineage>
</organism>
<evidence type="ECO:0000313" key="2">
    <source>
        <dbReference type="EMBL" id="MBJ6750494.1"/>
    </source>
</evidence>
<feature type="domain" description="HTH cro/C1-type" evidence="1">
    <location>
        <begin position="74"/>
        <end position="108"/>
    </location>
</feature>
<dbReference type="InterPro" id="IPR022452">
    <property type="entry name" value="MqsA"/>
</dbReference>
<dbReference type="NCBIfam" id="TIGR03831">
    <property type="entry name" value="YgiT_finger"/>
    <property type="match status" value="1"/>
</dbReference>
<dbReference type="InterPro" id="IPR032758">
    <property type="entry name" value="MqsA/HigA-2"/>
</dbReference>
<evidence type="ECO:0000259" key="1">
    <source>
        <dbReference type="PROSITE" id="PS50943"/>
    </source>
</evidence>
<dbReference type="CDD" id="cd00093">
    <property type="entry name" value="HTH_XRE"/>
    <property type="match status" value="1"/>
</dbReference>
<evidence type="ECO:0000313" key="3">
    <source>
        <dbReference type="Proteomes" id="UP000614714"/>
    </source>
</evidence>
<dbReference type="InterPro" id="IPR001387">
    <property type="entry name" value="Cro/C1-type_HTH"/>
</dbReference>
<dbReference type="RefSeq" id="WP_199389015.1">
    <property type="nucleotide sequence ID" value="NZ_JAEMHL010000004.1"/>
</dbReference>
<dbReference type="Gene3D" id="1.10.260.40">
    <property type="entry name" value="lambda repressor-like DNA-binding domains"/>
    <property type="match status" value="1"/>
</dbReference>
<gene>
    <name evidence="2" type="ORF">JFN91_09730</name>
</gene>
<protein>
    <submittedName>
        <fullName evidence="2">Type II toxin-antitoxin system MqsA family antitoxin</fullName>
    </submittedName>
</protein>
<name>A0ABS0YEC7_9BACT</name>